<feature type="domain" description="FH2" evidence="3">
    <location>
        <begin position="56"/>
        <end position="479"/>
    </location>
</feature>
<dbReference type="Proteomes" id="UP000815325">
    <property type="component" value="Unassembled WGS sequence"/>
</dbReference>
<dbReference type="InterPro" id="IPR015425">
    <property type="entry name" value="FH2_Formin"/>
</dbReference>
<dbReference type="SMART" id="SM00498">
    <property type="entry name" value="FH2"/>
    <property type="match status" value="1"/>
</dbReference>
<feature type="compositionally biased region" description="Low complexity" evidence="2">
    <location>
        <begin position="606"/>
        <end position="625"/>
    </location>
</feature>
<dbReference type="Gene3D" id="1.20.58.2220">
    <property type="entry name" value="Formin, FH2 domain"/>
    <property type="match status" value="1"/>
</dbReference>
<feature type="region of interest" description="Disordered" evidence="2">
    <location>
        <begin position="1400"/>
        <end position="1507"/>
    </location>
</feature>
<feature type="compositionally biased region" description="Low complexity" evidence="2">
    <location>
        <begin position="1288"/>
        <end position="1327"/>
    </location>
</feature>
<dbReference type="PANTHER" id="PTHR45725:SF1">
    <property type="entry name" value="DISHEVELLED ASSOCIATED ACTIVATOR OF MORPHOGENESIS, ISOFORM D"/>
    <property type="match status" value="1"/>
</dbReference>
<feature type="compositionally biased region" description="Basic residues" evidence="2">
    <location>
        <begin position="1163"/>
        <end position="1172"/>
    </location>
</feature>
<feature type="compositionally biased region" description="Basic and acidic residues" evidence="2">
    <location>
        <begin position="1173"/>
        <end position="1185"/>
    </location>
</feature>
<protein>
    <recommendedName>
        <fullName evidence="1">Formin-like protein</fullName>
    </recommendedName>
</protein>
<dbReference type="SUPFAM" id="SSF101447">
    <property type="entry name" value="Formin homology 2 domain (FH2 domain)"/>
    <property type="match status" value="1"/>
</dbReference>
<feature type="compositionally biased region" description="Low complexity" evidence="2">
    <location>
        <begin position="1348"/>
        <end position="1363"/>
    </location>
</feature>
<feature type="compositionally biased region" description="Polar residues" evidence="2">
    <location>
        <begin position="1668"/>
        <end position="1683"/>
    </location>
</feature>
<dbReference type="PANTHER" id="PTHR45725">
    <property type="entry name" value="FORMIN HOMOLOGY 2 FAMILY MEMBER"/>
    <property type="match status" value="1"/>
</dbReference>
<feature type="compositionally biased region" description="Low complexity" evidence="2">
    <location>
        <begin position="1932"/>
        <end position="1955"/>
    </location>
</feature>
<feature type="compositionally biased region" description="Low complexity" evidence="2">
    <location>
        <begin position="638"/>
        <end position="661"/>
    </location>
</feature>
<organism evidence="4 5">
    <name type="scientific">Dunaliella salina</name>
    <name type="common">Green alga</name>
    <name type="synonym">Protococcus salinus</name>
    <dbReference type="NCBI Taxonomy" id="3046"/>
    <lineage>
        <taxon>Eukaryota</taxon>
        <taxon>Viridiplantae</taxon>
        <taxon>Chlorophyta</taxon>
        <taxon>core chlorophytes</taxon>
        <taxon>Chlorophyceae</taxon>
        <taxon>CS clade</taxon>
        <taxon>Chlamydomonadales</taxon>
        <taxon>Dunaliellaceae</taxon>
        <taxon>Dunaliella</taxon>
    </lineage>
</organism>
<reference evidence="4" key="1">
    <citation type="submission" date="2017-08" db="EMBL/GenBank/DDBJ databases">
        <authorList>
            <person name="Polle J.E."/>
            <person name="Barry K."/>
            <person name="Cushman J."/>
            <person name="Schmutz J."/>
            <person name="Tran D."/>
            <person name="Hathwaick L.T."/>
            <person name="Yim W.C."/>
            <person name="Jenkins J."/>
            <person name="Mckie-Krisberg Z.M."/>
            <person name="Prochnik S."/>
            <person name="Lindquist E."/>
            <person name="Dockter R.B."/>
            <person name="Adam C."/>
            <person name="Molina H."/>
            <person name="Bunkerborg J."/>
            <person name="Jin E."/>
            <person name="Buchheim M."/>
            <person name="Magnuson J."/>
        </authorList>
    </citation>
    <scope>NUCLEOTIDE SEQUENCE</scope>
    <source>
        <strain evidence="4">CCAP 19/18</strain>
    </source>
</reference>
<name>A0ABQ7GB25_DUNSA</name>
<feature type="region of interest" description="Disordered" evidence="2">
    <location>
        <begin position="371"/>
        <end position="390"/>
    </location>
</feature>
<feature type="compositionally biased region" description="Low complexity" evidence="2">
    <location>
        <begin position="1089"/>
        <end position="1106"/>
    </location>
</feature>
<feature type="region of interest" description="Disordered" evidence="2">
    <location>
        <begin position="1"/>
        <end position="66"/>
    </location>
</feature>
<feature type="compositionally biased region" description="Pro residues" evidence="2">
    <location>
        <begin position="1759"/>
        <end position="1780"/>
    </location>
</feature>
<dbReference type="EMBL" id="MU069919">
    <property type="protein sequence ID" value="KAF5831806.1"/>
    <property type="molecule type" value="Genomic_DNA"/>
</dbReference>
<feature type="region of interest" description="Disordered" evidence="2">
    <location>
        <begin position="1887"/>
        <end position="2042"/>
    </location>
</feature>
<feature type="compositionally biased region" description="Pro residues" evidence="2">
    <location>
        <begin position="16"/>
        <end position="32"/>
    </location>
</feature>
<comment type="similarity">
    <text evidence="1">Belongs to the formin-like family.</text>
</comment>
<feature type="compositionally biased region" description="Polar residues" evidence="2">
    <location>
        <begin position="667"/>
        <end position="676"/>
    </location>
</feature>
<evidence type="ECO:0000313" key="4">
    <source>
        <dbReference type="EMBL" id="KAF5831806.1"/>
    </source>
</evidence>
<gene>
    <name evidence="4" type="ORF">DUNSADRAFT_12552</name>
</gene>
<feature type="compositionally biased region" description="Low complexity" evidence="2">
    <location>
        <begin position="1252"/>
        <end position="1264"/>
    </location>
</feature>
<comment type="caution">
    <text evidence="4">The sequence shown here is derived from an EMBL/GenBank/DDBJ whole genome shotgun (WGS) entry which is preliminary data.</text>
</comment>
<dbReference type="Pfam" id="PF02181">
    <property type="entry name" value="FH2"/>
    <property type="match status" value="1"/>
</dbReference>
<feature type="compositionally biased region" description="Polar residues" evidence="2">
    <location>
        <begin position="1428"/>
        <end position="1445"/>
    </location>
</feature>
<evidence type="ECO:0000256" key="1">
    <source>
        <dbReference type="RuleBase" id="RU361260"/>
    </source>
</evidence>
<feature type="compositionally biased region" description="Low complexity" evidence="2">
    <location>
        <begin position="1189"/>
        <end position="1204"/>
    </location>
</feature>
<feature type="compositionally biased region" description="Gly residues" evidence="2">
    <location>
        <begin position="917"/>
        <end position="929"/>
    </location>
</feature>
<dbReference type="InterPro" id="IPR051425">
    <property type="entry name" value="Formin_Homology"/>
</dbReference>
<feature type="region of interest" description="Disordered" evidence="2">
    <location>
        <begin position="1755"/>
        <end position="1844"/>
    </location>
</feature>
<proteinExistence type="inferred from homology"/>
<feature type="compositionally biased region" description="Gly residues" evidence="2">
    <location>
        <begin position="786"/>
        <end position="798"/>
    </location>
</feature>
<dbReference type="InterPro" id="IPR042201">
    <property type="entry name" value="FH2_Formin_sf"/>
</dbReference>
<feature type="region of interest" description="Disordered" evidence="2">
    <location>
        <begin position="876"/>
        <end position="958"/>
    </location>
</feature>
<feature type="region of interest" description="Disordered" evidence="2">
    <location>
        <begin position="474"/>
        <end position="731"/>
    </location>
</feature>
<feature type="region of interest" description="Disordered" evidence="2">
    <location>
        <begin position="1658"/>
        <end position="1683"/>
    </location>
</feature>
<feature type="compositionally biased region" description="Polar residues" evidence="2">
    <location>
        <begin position="1"/>
        <end position="13"/>
    </location>
</feature>
<feature type="compositionally biased region" description="Basic residues" evidence="2">
    <location>
        <begin position="489"/>
        <end position="500"/>
    </location>
</feature>
<evidence type="ECO:0000256" key="2">
    <source>
        <dbReference type="SAM" id="MobiDB-lite"/>
    </source>
</evidence>
<feature type="compositionally biased region" description="Low complexity" evidence="2">
    <location>
        <begin position="1032"/>
        <end position="1048"/>
    </location>
</feature>
<feature type="compositionally biased region" description="Basic and acidic residues" evidence="2">
    <location>
        <begin position="949"/>
        <end position="958"/>
    </location>
</feature>
<sequence length="2042" mass="208774">MPTARANSGTTSSPAAKPPLPTNPPKATPATPPSGLAAGGSAGYAAGRGGANTTPDGSAPRPSKPMVKLFWPKMNRNQVKDTVWSKVTPNSLLNDSDFLSLEEEFGMADGMLAGGKAGMAGGTAGGAGGAGAGPKRCTKPILLGSMQRGQNVKAAIQQLMCEGTCALDEDKLEQLEKLLPTKEECKLLSAYKGPLSELHDGEAFLVEMTSMPYLGQTLQAIKLMRSFDPRPHAEHAVSTFFDMQGLMQNIGTLVAACSEVTESKLLLLILKIALEAGNFLNSGATQGLAMGFQLDYLLKLKDVRSTKDKGVTLIHFMARAVKGMMPEDCNLKEQLQHCKDAARVDFKAHKKEVSDLKAALRTLQAEVLQPEKQGDDVVHGGSSSSSSSRAEATFKARTSKFIQDATTQIDDAQLALGDVETSLREMGRYLNGPTNRLEHTQLFETLYVFAEDLSKALQQNEERAAQELLRLSCQGGLPRAPPPSSSAQHHAHPQPHHQHHQYQQEPKQPEPVTPCPREKPSSVVPAVSTIKEEPTPPYRGSVTPYGCTSEAGTPQATPPPPPKPTPPSSLLGTRTHMLTQRQTPHTSSPYAGPAYTPTQSRPRAPSVTSSGSSSSSRGFGRASLGTDTEEASLPPHVAAPTSSTTTATQQQQQQQLRRPQALHPPSSAVSSPNVQPSVPRGGASMGAKTAPTHHMPASKPAWVARHARNTDGGADDDDGASSSSSSGYGGERLGVVVRRGRLGARLGSGVVGAASLRASMTARVRRSMHGIGGAAAGVAAAAGAASRGGGTRGRGASGLVGTSTARAGARGGPWGGGNARARAASGSGNGGIGGGRAVAHGGAVAAARGPKGGGVSGAGAGTVNVSPGSRIAHLSTSGGVAKASPAATTPRMTALSAHKKPAPPAWARTSENLCEASGGGSSIGSGKAGGSAEAKGLGGPAAATAGRGSRSDEAEGDARPLAAWVAATPGGASGGVRARRVSGVGKPAPALRPAAAIAALQSNNTPPQPTPPSAFVQGGCVHEHGALGTGGQAASSGGPASAALGSATTPPPGVEPMQPMQQGSGIGAKRGFLTSASPLPGLHVRTTRSGEAAADAGARGAVASRSSGGGSHLNEASSAEGAEGSFKLSKVQHAEGSTHVQGQEGAEASTPHCGVSASPTHFSKLRGSRGRCSHGDSDSEREDLGRAGVEGMVVGGSSSRSSRSVYEEISPAGCSSPPYSPAEPPQDNLDRDPPMALDQHRPPKVQDHHPQQQHTPMQQPGRCTAAAAAAARASAVAQSQCLQSALATEAAAVAAARSQQVQRAMHAREATAAAAAQQQQQHSQDQRCIAEPALTSLPACPVKDNTLSSSVQRHSSSSSSSSSFTNGMVVAGSLRHTSTPIASLTTPAAAPAAAVPEVHAPAFPQALPHSQAELRAPQAAPDMHQQQHHQQSALPSRESTMQSTLPAAQQPPQPPEPMAAVCDTKQPPQPPETITAMCDTEQPPPPPVPRAPCVAKQPRTPPRPGPRLMQAALARSTSYASAGSLRGSATAIHPSAQCVGQAGKERAGRSASSPVCAPDRAPKEYPSLARVGGQDEGVNGVAEGATRAGSMVGIGGDGEGDTAEGVAHTPAAVAVPPAGEGGEGLEHRQAATAVLPANDEDKGMEGVTADVALPPSPCEEMQSPEVPQASTALPSPIQHQNSQGLCLPSPSVGVSQMEWSDRSGLEKQVGLGSVGPLQANLRRRAGMDPLPQQPPQSPPMLAWTSQAHATLAHGLRDPAPQPQQTPQPPPQAPRPTPHHPSPLLRAPLPPSTRQASADRRHPPVGQGQGAHVHAHGQPGHAADSPAIRRPRSAAQEPCPHPQQLHDHSLLSLHASSARHHAPYDAALSQQEQQQQHHHQNFRLTPAAAAPKSHPATAAATPNSQPMATPPSPPPPCPPQVSPQTPEPARHSAGPTTAHTPPATAGGAKPVLSRTSRGGRGVGSAGGAWCTAGQQQQQQQQQQVTAGPAQRRRSSGGAAAHNNSNASRGNNSSAHGMGTPSPQSGGTEGKEQKQMRTAAWLGL</sequence>
<accession>A0ABQ7GB25</accession>
<feature type="region of interest" description="Disordered" evidence="2">
    <location>
        <begin position="1540"/>
        <end position="1562"/>
    </location>
</feature>
<feature type="compositionally biased region" description="Basic and acidic residues" evidence="2">
    <location>
        <begin position="1228"/>
        <end position="1250"/>
    </location>
</feature>
<feature type="compositionally biased region" description="Gly residues" evidence="2">
    <location>
        <begin position="809"/>
        <end position="818"/>
    </location>
</feature>
<feature type="compositionally biased region" description="Gly residues" evidence="2">
    <location>
        <begin position="37"/>
        <end position="50"/>
    </location>
</feature>
<feature type="compositionally biased region" description="Low complexity" evidence="2">
    <location>
        <begin position="1973"/>
        <end position="2015"/>
    </location>
</feature>
<feature type="region of interest" description="Disordered" evidence="2">
    <location>
        <begin position="1288"/>
        <end position="1366"/>
    </location>
</feature>
<feature type="compositionally biased region" description="Pro residues" evidence="2">
    <location>
        <begin position="1907"/>
        <end position="1920"/>
    </location>
</feature>
<feature type="compositionally biased region" description="Low complexity" evidence="2">
    <location>
        <begin position="1809"/>
        <end position="1822"/>
    </location>
</feature>
<feature type="compositionally biased region" description="Pro residues" evidence="2">
    <location>
        <begin position="556"/>
        <end position="567"/>
    </location>
</feature>
<dbReference type="PROSITE" id="PS51444">
    <property type="entry name" value="FH2"/>
    <property type="match status" value="1"/>
</dbReference>
<feature type="region of interest" description="Disordered" evidence="2">
    <location>
        <begin position="786"/>
        <end position="822"/>
    </location>
</feature>
<evidence type="ECO:0000313" key="5">
    <source>
        <dbReference type="Proteomes" id="UP000815325"/>
    </source>
</evidence>
<feature type="compositionally biased region" description="Polar residues" evidence="2">
    <location>
        <begin position="568"/>
        <end position="589"/>
    </location>
</feature>
<feature type="compositionally biased region" description="Low complexity" evidence="2">
    <location>
        <begin position="1887"/>
        <end position="1906"/>
    </location>
</feature>
<keyword evidence="5" id="KW-1185">Reference proteome</keyword>
<evidence type="ECO:0000259" key="3">
    <source>
        <dbReference type="PROSITE" id="PS51444"/>
    </source>
</evidence>
<feature type="region of interest" description="Disordered" evidence="2">
    <location>
        <begin position="1028"/>
        <end position="1264"/>
    </location>
</feature>